<dbReference type="OrthoDB" id="1491687at2"/>
<name>A0A2G0CG11_9BACT</name>
<proteinExistence type="predicted"/>
<dbReference type="AlphaFoldDB" id="A0A2G0CG11"/>
<gene>
    <name evidence="1" type="ORF">CGL56_05550</name>
</gene>
<keyword evidence="2" id="KW-1185">Reference proteome</keyword>
<organism evidence="1 2">
    <name type="scientific">Neolewinella marina</name>
    <dbReference type="NCBI Taxonomy" id="438751"/>
    <lineage>
        <taxon>Bacteria</taxon>
        <taxon>Pseudomonadati</taxon>
        <taxon>Bacteroidota</taxon>
        <taxon>Saprospiria</taxon>
        <taxon>Saprospirales</taxon>
        <taxon>Lewinellaceae</taxon>
        <taxon>Neolewinella</taxon>
    </lineage>
</organism>
<evidence type="ECO:0000313" key="2">
    <source>
        <dbReference type="Proteomes" id="UP000226437"/>
    </source>
</evidence>
<sequence length="221" mass="25226">MIVLLILSVLLVALLVYLFNQWSRNRMPSRKQRDRVLREVQQDMDGWSADLVKIHREELDLFSLTQEKQVIKRGTGTTAKGTFTTIFHEPVVSYSYRRYLGKQVNALLYARTADHDYVYWTEKGKTRLEIDGQPVGTIDGSTLLGERTGMELARIEATPRENYLPVSVGKREVAALKTLPVSTDDPLSQRAFEFIPDDLNDKEEQLLLSLTVRELVGRSLG</sequence>
<reference evidence="1 2" key="1">
    <citation type="submission" date="2017-10" db="EMBL/GenBank/DDBJ databases">
        <title>The draft genome sequence of Lewinella marina KCTC 32374.</title>
        <authorList>
            <person name="Wang K."/>
        </authorList>
    </citation>
    <scope>NUCLEOTIDE SEQUENCE [LARGE SCALE GENOMIC DNA]</scope>
    <source>
        <strain evidence="1 2">MKG-38</strain>
    </source>
</reference>
<comment type="caution">
    <text evidence="1">The sequence shown here is derived from an EMBL/GenBank/DDBJ whole genome shotgun (WGS) entry which is preliminary data.</text>
</comment>
<evidence type="ECO:0000313" key="1">
    <source>
        <dbReference type="EMBL" id="PHK98925.1"/>
    </source>
</evidence>
<dbReference type="Proteomes" id="UP000226437">
    <property type="component" value="Unassembled WGS sequence"/>
</dbReference>
<dbReference type="EMBL" id="PDLO01000002">
    <property type="protein sequence ID" value="PHK98925.1"/>
    <property type="molecule type" value="Genomic_DNA"/>
</dbReference>
<protein>
    <submittedName>
        <fullName evidence="1">Uncharacterized protein</fullName>
    </submittedName>
</protein>
<dbReference type="RefSeq" id="WP_099105542.1">
    <property type="nucleotide sequence ID" value="NZ_JAATJF010000002.1"/>
</dbReference>
<accession>A0A2G0CG11</accession>